<dbReference type="AlphaFoldDB" id="A0A2G1VSF7"/>
<dbReference type="RefSeq" id="WP_099645542.1">
    <property type="nucleotide sequence ID" value="NZ_KZ319289.1"/>
</dbReference>
<evidence type="ECO:0000256" key="2">
    <source>
        <dbReference type="ARBA" id="ARBA00022448"/>
    </source>
</evidence>
<keyword evidence="8" id="KW-0732">Signal</keyword>
<dbReference type="Gene3D" id="2.60.40.1120">
    <property type="entry name" value="Carboxypeptidase-like, regulatory domain"/>
    <property type="match status" value="1"/>
</dbReference>
<dbReference type="Pfam" id="PF07715">
    <property type="entry name" value="Plug"/>
    <property type="match status" value="1"/>
</dbReference>
<keyword evidence="2 7" id="KW-0813">Transport</keyword>
<keyword evidence="4 7" id="KW-0812">Transmembrane</keyword>
<dbReference type="SUPFAM" id="SSF49464">
    <property type="entry name" value="Carboxypeptidase regulatory domain-like"/>
    <property type="match status" value="1"/>
</dbReference>
<evidence type="ECO:0000313" key="11">
    <source>
        <dbReference type="Proteomes" id="UP000229433"/>
    </source>
</evidence>
<evidence type="ECO:0000256" key="3">
    <source>
        <dbReference type="ARBA" id="ARBA00022452"/>
    </source>
</evidence>
<evidence type="ECO:0000256" key="6">
    <source>
        <dbReference type="ARBA" id="ARBA00023237"/>
    </source>
</evidence>
<comment type="similarity">
    <text evidence="7">Belongs to the TonB-dependent receptor family.</text>
</comment>
<accession>A0A2G1VSF7</accession>
<evidence type="ECO:0000256" key="8">
    <source>
        <dbReference type="SAM" id="SignalP"/>
    </source>
</evidence>
<feature type="signal peptide" evidence="8">
    <location>
        <begin position="1"/>
        <end position="21"/>
    </location>
</feature>
<dbReference type="Gene3D" id="2.40.170.20">
    <property type="entry name" value="TonB-dependent receptor, beta-barrel domain"/>
    <property type="match status" value="1"/>
</dbReference>
<evidence type="ECO:0000256" key="7">
    <source>
        <dbReference type="PROSITE-ProRule" id="PRU01360"/>
    </source>
</evidence>
<comment type="subcellular location">
    <subcellularLocation>
        <location evidence="1 7">Cell outer membrane</location>
        <topology evidence="1 7">Multi-pass membrane protein</topology>
    </subcellularLocation>
</comment>
<keyword evidence="11" id="KW-1185">Reference proteome</keyword>
<evidence type="ECO:0000259" key="9">
    <source>
        <dbReference type="Pfam" id="PF07715"/>
    </source>
</evidence>
<sequence>MKKLLSLLVYIFFLQVLEAQTATEMVHVTSKEQSLFDIFESIESQVEVSFFYADSWIEGVTVTGDFKGTLYNVLSGILEDTPLNFFITQDRRVIITKNNLIYSSLPEGFFSKQKDSIQVLALEQPRADPFFYDSQKIEDTRFVNTVRIGKEVLGRTKQSYTVSGIAINQDSGNPLQDLSILVEDLGIGTSTDENGYYEINLPQGEHTVKSSLLGMQTLVQKVIVYSGGELNLSLSENYQQLGEVLLNSGANANVEDATAGSEKYNVEENKNIPLVLGERDVLKIAATLPGISTVGESASGYNVRGSRSDQNLFLLDGGVIYNPSHFFGIFSALNPFTTESVEIFKGHMPARFGGRLASVFDIESKTPTTTDFNGEASIGPVTSSLMLQIPVVKEKSGIMVGGRATYSDYILRALDEESLDNSSASFYDISLKYDHKLGRYGRFKASAYTSQDRFSINSDSVYAYQNIMANVSYAFRLSEKSRGEALLSHSRYNFEIDYDSQNQNAFAQDYAIAESALRFDMISKSSERHNLRYGLNTKLYSINPGSLDPLSKSNLQPITLDNKKGFESAIYFSDEFEINEKLLVEAGLRLSMFNLVGPATQRIYEEGLPKSDETVSDVIEYESGEFAQTYGGPEFRISSRYLLSRTFSVKASYNNTLQYIHTLSNNTAASPIDIYTLSDRNIEPQRSQQVSLGFYKNFDAPLLELSLEGYYKTSTNLIDFKTGASLFFNEYIETEALQGNGRSYGVEFLIRKEAGDFNGYLSYTFSRSLQQFDSLFGENRINEGEYFPTNYDKPHDISLITNYRLTKRFSFSGNIVYQTGRPVTFPIGKYIYNNAEYVVYSDRNQFRIPDYYRLDLGVNIEGNHKKNKLGHSFINISVYNVLGRNNPYAVYFVTDAGEVKAYQSSIFSVPVPTITYNFKF</sequence>
<comment type="caution">
    <text evidence="10">The sequence shown here is derived from an EMBL/GenBank/DDBJ whole genome shotgun (WGS) entry which is preliminary data.</text>
</comment>
<reference evidence="10 11" key="1">
    <citation type="submission" date="2017-08" db="EMBL/GenBank/DDBJ databases">
        <title>The whole genome shortgun sequences of strain Leeuwenhoekiella nanhaiensis G18 from the South China Sea.</title>
        <authorList>
            <person name="Liu Q."/>
        </authorList>
    </citation>
    <scope>NUCLEOTIDE SEQUENCE [LARGE SCALE GENOMIC DNA]</scope>
    <source>
        <strain evidence="10 11">G18</strain>
    </source>
</reference>
<name>A0A2G1VSF7_9FLAO</name>
<dbReference type="InterPro" id="IPR037066">
    <property type="entry name" value="Plug_dom_sf"/>
</dbReference>
<feature type="chain" id="PRO_5013686232" evidence="8">
    <location>
        <begin position="22"/>
        <end position="920"/>
    </location>
</feature>
<evidence type="ECO:0000256" key="4">
    <source>
        <dbReference type="ARBA" id="ARBA00022692"/>
    </source>
</evidence>
<dbReference type="InterPro" id="IPR039426">
    <property type="entry name" value="TonB-dep_rcpt-like"/>
</dbReference>
<gene>
    <name evidence="10" type="ORF">CJ305_06920</name>
</gene>
<organism evidence="10 11">
    <name type="scientific">Leeuwenhoekiella nanhaiensis</name>
    <dbReference type="NCBI Taxonomy" id="1655491"/>
    <lineage>
        <taxon>Bacteria</taxon>
        <taxon>Pseudomonadati</taxon>
        <taxon>Bacteroidota</taxon>
        <taxon>Flavobacteriia</taxon>
        <taxon>Flavobacteriales</taxon>
        <taxon>Flavobacteriaceae</taxon>
        <taxon>Leeuwenhoekiella</taxon>
    </lineage>
</organism>
<dbReference type="SUPFAM" id="SSF56935">
    <property type="entry name" value="Porins"/>
    <property type="match status" value="1"/>
</dbReference>
<dbReference type="Proteomes" id="UP000229433">
    <property type="component" value="Unassembled WGS sequence"/>
</dbReference>
<dbReference type="Gene3D" id="2.170.130.10">
    <property type="entry name" value="TonB-dependent receptor, plug domain"/>
    <property type="match status" value="1"/>
</dbReference>
<proteinExistence type="inferred from homology"/>
<keyword evidence="10" id="KW-0675">Receptor</keyword>
<dbReference type="EMBL" id="NQXA01000003">
    <property type="protein sequence ID" value="PHQ29702.1"/>
    <property type="molecule type" value="Genomic_DNA"/>
</dbReference>
<dbReference type="InterPro" id="IPR012910">
    <property type="entry name" value="Plug_dom"/>
</dbReference>
<protein>
    <submittedName>
        <fullName evidence="10">TonB-dependent receptor</fullName>
    </submittedName>
</protein>
<dbReference type="GO" id="GO:0009279">
    <property type="term" value="C:cell outer membrane"/>
    <property type="evidence" value="ECO:0007669"/>
    <property type="project" value="UniProtKB-SubCell"/>
</dbReference>
<dbReference type="Pfam" id="PF13715">
    <property type="entry name" value="CarbopepD_reg_2"/>
    <property type="match status" value="1"/>
</dbReference>
<keyword evidence="5 7" id="KW-0472">Membrane</keyword>
<evidence type="ECO:0000256" key="1">
    <source>
        <dbReference type="ARBA" id="ARBA00004571"/>
    </source>
</evidence>
<keyword evidence="6 7" id="KW-0998">Cell outer membrane</keyword>
<dbReference type="InterPro" id="IPR036942">
    <property type="entry name" value="Beta-barrel_TonB_sf"/>
</dbReference>
<evidence type="ECO:0000313" key="10">
    <source>
        <dbReference type="EMBL" id="PHQ29702.1"/>
    </source>
</evidence>
<dbReference type="OrthoDB" id="9803050at2"/>
<evidence type="ECO:0000256" key="5">
    <source>
        <dbReference type="ARBA" id="ARBA00023136"/>
    </source>
</evidence>
<dbReference type="PROSITE" id="PS52016">
    <property type="entry name" value="TONB_DEPENDENT_REC_3"/>
    <property type="match status" value="1"/>
</dbReference>
<feature type="domain" description="TonB-dependent receptor plug" evidence="9">
    <location>
        <begin position="278"/>
        <end position="355"/>
    </location>
</feature>
<dbReference type="InterPro" id="IPR008969">
    <property type="entry name" value="CarboxyPept-like_regulatory"/>
</dbReference>
<keyword evidence="3 7" id="KW-1134">Transmembrane beta strand</keyword>